<evidence type="ECO:0000256" key="1">
    <source>
        <dbReference type="SAM" id="Coils"/>
    </source>
</evidence>
<dbReference type="Proteomes" id="UP000595140">
    <property type="component" value="Unassembled WGS sequence"/>
</dbReference>
<feature type="compositionally biased region" description="Basic and acidic residues" evidence="2">
    <location>
        <begin position="158"/>
        <end position="171"/>
    </location>
</feature>
<evidence type="ECO:0000313" key="4">
    <source>
        <dbReference type="Proteomes" id="UP000595140"/>
    </source>
</evidence>
<evidence type="ECO:0000313" key="3">
    <source>
        <dbReference type="EMBL" id="VFQ70803.1"/>
    </source>
</evidence>
<feature type="compositionally biased region" description="Basic residues" evidence="2">
    <location>
        <begin position="267"/>
        <end position="286"/>
    </location>
</feature>
<keyword evidence="1" id="KW-0175">Coiled coil</keyword>
<feature type="compositionally biased region" description="Low complexity" evidence="2">
    <location>
        <begin position="1"/>
        <end position="24"/>
    </location>
</feature>
<feature type="region of interest" description="Disordered" evidence="2">
    <location>
        <begin position="1"/>
        <end position="56"/>
    </location>
</feature>
<accession>A0A484L3A5</accession>
<sequence>MDKIGSSWEGSQPSSSSHSESSSPPVTPLIRRPSHQSSSQAQEIVAQEPVPLNQLPGRFNPKILSWDQWEERLGSLGFLALDVRPVFKESSRVTKKVLAEWADRVIKPERVHPEPTKDLEDACEKLLKGDPVTRKPYAYGGWVFRLPNQDGDVFATHDAGDDRADSPDGHAEAGSPHPDMDFNRMTTIIEDDDDDVEVLNSHRSPNRNPPSPPQNIGVEGASIARCSSFDDLIRDKQVKSPSALHFSEGDRVESKPKEASHSSSRAKGQKRKGSHKSSKGGKKKKTGSLDLEGESVEEAFLALTRRLQKVGVLSEEIGQSLIEPTNQVSQLNLLLDSAKSEINDLVERERKLEVELRAERALLEEERARSTRLEEEGKRKVAELEEALAQAEETARSKEEAFPDDAAIWAACHHTERGGLTGFDLDTLDP</sequence>
<feature type="region of interest" description="Disordered" evidence="2">
    <location>
        <begin position="240"/>
        <end position="290"/>
    </location>
</feature>
<organism evidence="3 4">
    <name type="scientific">Cuscuta campestris</name>
    <dbReference type="NCBI Taxonomy" id="132261"/>
    <lineage>
        <taxon>Eukaryota</taxon>
        <taxon>Viridiplantae</taxon>
        <taxon>Streptophyta</taxon>
        <taxon>Embryophyta</taxon>
        <taxon>Tracheophyta</taxon>
        <taxon>Spermatophyta</taxon>
        <taxon>Magnoliopsida</taxon>
        <taxon>eudicotyledons</taxon>
        <taxon>Gunneridae</taxon>
        <taxon>Pentapetalae</taxon>
        <taxon>asterids</taxon>
        <taxon>lamiids</taxon>
        <taxon>Solanales</taxon>
        <taxon>Convolvulaceae</taxon>
        <taxon>Cuscuteae</taxon>
        <taxon>Cuscuta</taxon>
        <taxon>Cuscuta subgen. Grammica</taxon>
        <taxon>Cuscuta sect. Cleistogrammica</taxon>
    </lineage>
</organism>
<proteinExistence type="predicted"/>
<reference evidence="3 4" key="1">
    <citation type="submission" date="2018-04" db="EMBL/GenBank/DDBJ databases">
        <authorList>
            <person name="Vogel A."/>
        </authorList>
    </citation>
    <scope>NUCLEOTIDE SEQUENCE [LARGE SCALE GENOMIC DNA]</scope>
</reference>
<feature type="compositionally biased region" description="Basic and acidic residues" evidence="2">
    <location>
        <begin position="247"/>
        <end position="260"/>
    </location>
</feature>
<dbReference type="EMBL" id="OOIL02000945">
    <property type="protein sequence ID" value="VFQ70803.1"/>
    <property type="molecule type" value="Genomic_DNA"/>
</dbReference>
<dbReference type="OrthoDB" id="1839207at2759"/>
<gene>
    <name evidence="3" type="ORF">CCAM_LOCUS12579</name>
</gene>
<feature type="coiled-coil region" evidence="1">
    <location>
        <begin position="328"/>
        <end position="401"/>
    </location>
</feature>
<protein>
    <submittedName>
        <fullName evidence="3">Uncharacterized protein</fullName>
    </submittedName>
</protein>
<name>A0A484L3A5_9ASTE</name>
<dbReference type="AlphaFoldDB" id="A0A484L3A5"/>
<evidence type="ECO:0000256" key="2">
    <source>
        <dbReference type="SAM" id="MobiDB-lite"/>
    </source>
</evidence>
<feature type="region of interest" description="Disordered" evidence="2">
    <location>
        <begin position="153"/>
        <end position="183"/>
    </location>
</feature>
<feature type="region of interest" description="Disordered" evidence="2">
    <location>
        <begin position="198"/>
        <end position="218"/>
    </location>
</feature>
<keyword evidence="4" id="KW-1185">Reference proteome</keyword>